<evidence type="ECO:0000256" key="1">
    <source>
        <dbReference type="ARBA" id="ARBA00010945"/>
    </source>
</evidence>
<accession>A0A2A2ZB51</accession>
<dbReference type="InterPro" id="IPR017961">
    <property type="entry name" value="DNA_pol_Y-fam_little_finger"/>
</dbReference>
<keyword evidence="3" id="KW-0741">SOS mutagenesis</keyword>
<dbReference type="GO" id="GO:0003684">
    <property type="term" value="F:damaged DNA binding"/>
    <property type="evidence" value="ECO:0007669"/>
    <property type="project" value="InterPro"/>
</dbReference>
<dbReference type="Gene3D" id="3.30.1490.100">
    <property type="entry name" value="DNA polymerase, Y-family, little finger domain"/>
    <property type="match status" value="1"/>
</dbReference>
<dbReference type="PROSITE" id="PS50173">
    <property type="entry name" value="UMUC"/>
    <property type="match status" value="1"/>
</dbReference>
<comment type="similarity">
    <text evidence="1">Belongs to the DNA polymerase type-Y family.</text>
</comment>
<dbReference type="GO" id="GO:0009432">
    <property type="term" value="P:SOS response"/>
    <property type="evidence" value="ECO:0007669"/>
    <property type="project" value="UniProtKB-KW"/>
</dbReference>
<gene>
    <name evidence="8" type="ORF">CKJ66_27490</name>
</gene>
<dbReference type="GO" id="GO:0003887">
    <property type="term" value="F:DNA-directed DNA polymerase activity"/>
    <property type="evidence" value="ECO:0007669"/>
    <property type="project" value="TreeGrafter"/>
</dbReference>
<dbReference type="CDD" id="cd01700">
    <property type="entry name" value="PolY_Pol_V_umuC"/>
    <property type="match status" value="1"/>
</dbReference>
<dbReference type="Proteomes" id="UP000217768">
    <property type="component" value="Unassembled WGS sequence"/>
</dbReference>
<sequence>MTVPAGYVVALVDVRSMYASVERVFDPSLWSKPVVVLSNNDGCVVARSAEAKALGIPMGQPWFQVRYNPRLRDVVAKSSNYELYGDFSARMVALLREYSEHVHEYSIDESFVLWPRETAHAQAVEVQAVMASTLGLPVTVGIGRTKTLAKIGSHHAKRSPSGIADFGGHTDAQMSAVLAGMPVGEVWGVGARLPAKLARLGIETACQLKDADPRQIRGLFSVVLERTVRELRGTPCIVFHDVPAEHHQLIYSRLFGTAISDPETMRHALTGYAAVLGRRLRRKGMEATTLTVSASTGWHSTAPPHHAHLSVGFVEPTDHTEHLVAAAHRLLPRLRAGTRYARAGLMLTGLSPAGSTPGLHQMASSPVSGVLDAIHDRFGAGAIGLGHSGLRTAPSWVMHRDMLSPRWTTRWEDLLTVS</sequence>
<comment type="function">
    <text evidence="6">Poorly processive, error-prone DNA polymerase involved in untargeted mutagenesis. Copies undamaged DNA at stalled replication forks, which arise in vivo from mismatched or misaligned primer ends. These misaligned primers can be extended by PolIV. Exhibits no 3'-5' exonuclease (proofreading) activity. May be involved in translesional synthesis, in conjunction with the beta clamp from PolIII.</text>
</comment>
<evidence type="ECO:0000259" key="7">
    <source>
        <dbReference type="PROSITE" id="PS50173"/>
    </source>
</evidence>
<dbReference type="Gene3D" id="1.10.150.20">
    <property type="entry name" value="5' to 3' exonuclease, C-terminal subdomain"/>
    <property type="match status" value="1"/>
</dbReference>
<dbReference type="PANTHER" id="PTHR11076:SF34">
    <property type="entry name" value="PROTEIN UMUC"/>
    <property type="match status" value="1"/>
</dbReference>
<name>A0A2A2ZB51_MYCAV</name>
<evidence type="ECO:0000313" key="9">
    <source>
        <dbReference type="Proteomes" id="UP000217768"/>
    </source>
</evidence>
<dbReference type="Pfam" id="PF13438">
    <property type="entry name" value="DUF4113"/>
    <property type="match status" value="1"/>
</dbReference>
<dbReference type="InterPro" id="IPR025188">
    <property type="entry name" value="DUF4113"/>
</dbReference>
<dbReference type="Pfam" id="PF00817">
    <property type="entry name" value="IMS"/>
    <property type="match status" value="1"/>
</dbReference>
<dbReference type="GO" id="GO:0006281">
    <property type="term" value="P:DNA repair"/>
    <property type="evidence" value="ECO:0007669"/>
    <property type="project" value="UniProtKB-KW"/>
</dbReference>
<reference evidence="8 9" key="1">
    <citation type="submission" date="2017-08" db="EMBL/GenBank/DDBJ databases">
        <title>Phylogenetic analysis of Mycobacterium avium complex whole genomes.</title>
        <authorList>
            <person name="Caverly L.J."/>
            <person name="Spilker T."/>
            <person name="Lipuma J."/>
        </authorList>
    </citation>
    <scope>NUCLEOTIDE SEQUENCE [LARGE SCALE GENOMIC DNA]</scope>
    <source>
        <strain evidence="8 9">FLAC0165</strain>
    </source>
</reference>
<comment type="caution">
    <text evidence="8">The sequence shown here is derived from an EMBL/GenBank/DDBJ whole genome shotgun (WGS) entry which is preliminary data.</text>
</comment>
<evidence type="ECO:0000313" key="8">
    <source>
        <dbReference type="EMBL" id="PBA23590.1"/>
    </source>
</evidence>
<dbReference type="GO" id="GO:0005829">
    <property type="term" value="C:cytosol"/>
    <property type="evidence" value="ECO:0007669"/>
    <property type="project" value="TreeGrafter"/>
</dbReference>
<keyword evidence="4" id="KW-0234">DNA repair</keyword>
<keyword evidence="5" id="KW-0742">SOS response</keyword>
<organism evidence="8 9">
    <name type="scientific">Mycobacterium avium</name>
    <dbReference type="NCBI Taxonomy" id="1764"/>
    <lineage>
        <taxon>Bacteria</taxon>
        <taxon>Bacillati</taxon>
        <taxon>Actinomycetota</taxon>
        <taxon>Actinomycetes</taxon>
        <taxon>Mycobacteriales</taxon>
        <taxon>Mycobacteriaceae</taxon>
        <taxon>Mycobacterium</taxon>
        <taxon>Mycobacterium avium complex (MAC)</taxon>
    </lineage>
</organism>
<keyword evidence="2" id="KW-0227">DNA damage</keyword>
<dbReference type="Gene3D" id="3.40.1170.60">
    <property type="match status" value="1"/>
</dbReference>
<dbReference type="InterPro" id="IPR043502">
    <property type="entry name" value="DNA/RNA_pol_sf"/>
</dbReference>
<dbReference type="InterPro" id="IPR036775">
    <property type="entry name" value="DNA_pol_Y-fam_lit_finger_sf"/>
</dbReference>
<proteinExistence type="inferred from homology"/>
<dbReference type="GO" id="GO:0042276">
    <property type="term" value="P:error-prone translesion synthesis"/>
    <property type="evidence" value="ECO:0007669"/>
    <property type="project" value="TreeGrafter"/>
</dbReference>
<dbReference type="EMBL" id="NSFD01000059">
    <property type="protein sequence ID" value="PBA23590.1"/>
    <property type="molecule type" value="Genomic_DNA"/>
</dbReference>
<dbReference type="InterPro" id="IPR043128">
    <property type="entry name" value="Rev_trsase/Diguanyl_cyclase"/>
</dbReference>
<evidence type="ECO:0000256" key="5">
    <source>
        <dbReference type="ARBA" id="ARBA00023236"/>
    </source>
</evidence>
<dbReference type="Gene3D" id="3.30.70.270">
    <property type="match status" value="1"/>
</dbReference>
<dbReference type="InterPro" id="IPR050116">
    <property type="entry name" value="DNA_polymerase-Y"/>
</dbReference>
<evidence type="ECO:0000256" key="4">
    <source>
        <dbReference type="ARBA" id="ARBA00023204"/>
    </source>
</evidence>
<feature type="domain" description="UmuC" evidence="7">
    <location>
        <begin position="9"/>
        <end position="190"/>
    </location>
</feature>
<evidence type="ECO:0000256" key="2">
    <source>
        <dbReference type="ARBA" id="ARBA00022763"/>
    </source>
</evidence>
<protein>
    <submittedName>
        <fullName evidence="8">DNA polymerase V subunit UmuC</fullName>
    </submittedName>
</protein>
<dbReference type="AlphaFoldDB" id="A0A2A2ZB51"/>
<dbReference type="PANTHER" id="PTHR11076">
    <property type="entry name" value="DNA REPAIR POLYMERASE UMUC / TRANSFERASE FAMILY MEMBER"/>
    <property type="match status" value="1"/>
</dbReference>
<evidence type="ECO:0000256" key="3">
    <source>
        <dbReference type="ARBA" id="ARBA00023199"/>
    </source>
</evidence>
<dbReference type="InterPro" id="IPR001126">
    <property type="entry name" value="UmuC"/>
</dbReference>
<dbReference type="Pfam" id="PF11799">
    <property type="entry name" value="IMS_C"/>
    <property type="match status" value="1"/>
</dbReference>
<dbReference type="SUPFAM" id="SSF56672">
    <property type="entry name" value="DNA/RNA polymerases"/>
    <property type="match status" value="1"/>
</dbReference>
<evidence type="ECO:0000256" key="6">
    <source>
        <dbReference type="ARBA" id="ARBA00025589"/>
    </source>
</evidence>